<dbReference type="PANTHER" id="PTHR36766:SF40">
    <property type="entry name" value="DISEASE RESISTANCE PROTEIN RGA3"/>
    <property type="match status" value="1"/>
</dbReference>
<dbReference type="InterPro" id="IPR058922">
    <property type="entry name" value="WHD_DRP"/>
</dbReference>
<accession>A0AAV6W511</accession>
<sequence>MEIQGEYFETMELQGREYFEDLVMRSFFQDFKLSSGAYSKESCKMHDIVHDFAQFLTKNECLIVGEVHGGQRIVSGHDARHLRLMQSQDKTDFSFFPQLRSFLCKNIKIPPYLFNHLKQVRLLSLGNLENIPEEIGNLIHLRYLNVSGNFSLKELPDTVCNLYNLQTLGIQRLYSLCGLPEGIHKLKNLMHLLNRVTAEDF</sequence>
<feature type="domain" description="Disease resistance R13L4/SHOC-2-like LRR" evidence="6">
    <location>
        <begin position="99"/>
        <end position="193"/>
    </location>
</feature>
<reference evidence="7" key="1">
    <citation type="submission" date="2019-10" db="EMBL/GenBank/DDBJ databases">
        <authorList>
            <person name="Zhang R."/>
            <person name="Pan Y."/>
            <person name="Wang J."/>
            <person name="Ma R."/>
            <person name="Yu S."/>
        </authorList>
    </citation>
    <scope>NUCLEOTIDE SEQUENCE</scope>
    <source>
        <strain evidence="7">LA-IB0</strain>
        <tissue evidence="7">Leaf</tissue>
    </source>
</reference>
<evidence type="ECO:0000256" key="3">
    <source>
        <dbReference type="ARBA" id="ARBA00022821"/>
    </source>
</evidence>
<keyword evidence="1" id="KW-0677">Repeat</keyword>
<keyword evidence="3" id="KW-0611">Plant defense</keyword>
<keyword evidence="2" id="KW-0547">Nucleotide-binding</keyword>
<evidence type="ECO:0000313" key="7">
    <source>
        <dbReference type="EMBL" id="KAG8362719.1"/>
    </source>
</evidence>
<dbReference type="Pfam" id="PF23559">
    <property type="entry name" value="WHD_DRP"/>
    <property type="match status" value="1"/>
</dbReference>
<evidence type="ECO:0000256" key="2">
    <source>
        <dbReference type="ARBA" id="ARBA00022741"/>
    </source>
</evidence>
<gene>
    <name evidence="7" type="ORF">BUALT_BualtUnG0047200</name>
</gene>
<proteinExistence type="predicted"/>
<dbReference type="Proteomes" id="UP000826271">
    <property type="component" value="Unassembled WGS sequence"/>
</dbReference>
<dbReference type="AlphaFoldDB" id="A0AAV6W511"/>
<evidence type="ECO:0000259" key="6">
    <source>
        <dbReference type="Pfam" id="PF23598"/>
    </source>
</evidence>
<evidence type="ECO:0000313" key="8">
    <source>
        <dbReference type="Proteomes" id="UP000826271"/>
    </source>
</evidence>
<keyword evidence="4" id="KW-0067">ATP-binding</keyword>
<keyword evidence="8" id="KW-1185">Reference proteome</keyword>
<evidence type="ECO:0000259" key="5">
    <source>
        <dbReference type="Pfam" id="PF23559"/>
    </source>
</evidence>
<dbReference type="SUPFAM" id="SSF52058">
    <property type="entry name" value="L domain-like"/>
    <property type="match status" value="1"/>
</dbReference>
<dbReference type="InterPro" id="IPR032675">
    <property type="entry name" value="LRR_dom_sf"/>
</dbReference>
<protein>
    <submittedName>
        <fullName evidence="7">Uncharacterized protein</fullName>
    </submittedName>
</protein>
<dbReference type="PANTHER" id="PTHR36766">
    <property type="entry name" value="PLANT BROAD-SPECTRUM MILDEW RESISTANCE PROTEIN RPW8"/>
    <property type="match status" value="1"/>
</dbReference>
<evidence type="ECO:0000256" key="4">
    <source>
        <dbReference type="ARBA" id="ARBA00022840"/>
    </source>
</evidence>
<feature type="domain" description="Disease resistance protein winged helix" evidence="5">
    <location>
        <begin position="8"/>
        <end position="53"/>
    </location>
</feature>
<evidence type="ECO:0000256" key="1">
    <source>
        <dbReference type="ARBA" id="ARBA00022737"/>
    </source>
</evidence>
<organism evidence="7 8">
    <name type="scientific">Buddleja alternifolia</name>
    <dbReference type="NCBI Taxonomy" id="168488"/>
    <lineage>
        <taxon>Eukaryota</taxon>
        <taxon>Viridiplantae</taxon>
        <taxon>Streptophyta</taxon>
        <taxon>Embryophyta</taxon>
        <taxon>Tracheophyta</taxon>
        <taxon>Spermatophyta</taxon>
        <taxon>Magnoliopsida</taxon>
        <taxon>eudicotyledons</taxon>
        <taxon>Gunneridae</taxon>
        <taxon>Pentapetalae</taxon>
        <taxon>asterids</taxon>
        <taxon>lamiids</taxon>
        <taxon>Lamiales</taxon>
        <taxon>Scrophulariaceae</taxon>
        <taxon>Buddlejeae</taxon>
        <taxon>Buddleja</taxon>
    </lineage>
</organism>
<name>A0AAV6W511_9LAMI</name>
<comment type="caution">
    <text evidence="7">The sequence shown here is derived from an EMBL/GenBank/DDBJ whole genome shotgun (WGS) entry which is preliminary data.</text>
</comment>
<dbReference type="EMBL" id="WHWC01000316">
    <property type="protein sequence ID" value="KAG8362719.1"/>
    <property type="molecule type" value="Genomic_DNA"/>
</dbReference>
<dbReference type="InterPro" id="IPR055414">
    <property type="entry name" value="LRR_R13L4/SHOC2-like"/>
</dbReference>
<dbReference type="Gene3D" id="3.80.10.10">
    <property type="entry name" value="Ribonuclease Inhibitor"/>
    <property type="match status" value="1"/>
</dbReference>
<dbReference type="Pfam" id="PF23598">
    <property type="entry name" value="LRR_14"/>
    <property type="match status" value="1"/>
</dbReference>
<dbReference type="GO" id="GO:0006952">
    <property type="term" value="P:defense response"/>
    <property type="evidence" value="ECO:0007669"/>
    <property type="project" value="UniProtKB-KW"/>
</dbReference>